<dbReference type="Proteomes" id="UP001219355">
    <property type="component" value="Chromosome 1"/>
</dbReference>
<evidence type="ECO:0000256" key="1">
    <source>
        <dbReference type="SAM" id="MobiDB-lite"/>
    </source>
</evidence>
<name>A0AAF0DCQ0_9EURO</name>
<proteinExistence type="predicted"/>
<sequence length="72" mass="7944">MFGYLPGHLHAFYCEYIYYDRRARGAAGRLASRPAPGIFSQRIQNGGDVTREYYYPPPQGAPPVGNGPNAPV</sequence>
<gene>
    <name evidence="2" type="ORF">PRK78_001566</name>
</gene>
<feature type="region of interest" description="Disordered" evidence="1">
    <location>
        <begin position="50"/>
        <end position="72"/>
    </location>
</feature>
<protein>
    <submittedName>
        <fullName evidence="2">Uncharacterized protein</fullName>
    </submittedName>
</protein>
<evidence type="ECO:0000313" key="2">
    <source>
        <dbReference type="EMBL" id="WEW56131.1"/>
    </source>
</evidence>
<keyword evidence="3" id="KW-1185">Reference proteome</keyword>
<dbReference type="AlphaFoldDB" id="A0AAF0DCQ0"/>
<dbReference type="EMBL" id="CP120627">
    <property type="protein sequence ID" value="WEW56131.1"/>
    <property type="molecule type" value="Genomic_DNA"/>
</dbReference>
<accession>A0AAF0DCQ0</accession>
<organism evidence="2 3">
    <name type="scientific">Emydomyces testavorans</name>
    <dbReference type="NCBI Taxonomy" id="2070801"/>
    <lineage>
        <taxon>Eukaryota</taxon>
        <taxon>Fungi</taxon>
        <taxon>Dikarya</taxon>
        <taxon>Ascomycota</taxon>
        <taxon>Pezizomycotina</taxon>
        <taxon>Eurotiomycetes</taxon>
        <taxon>Eurotiomycetidae</taxon>
        <taxon>Onygenales</taxon>
        <taxon>Nannizziopsiaceae</taxon>
        <taxon>Emydomyces</taxon>
    </lineage>
</organism>
<evidence type="ECO:0000313" key="3">
    <source>
        <dbReference type="Proteomes" id="UP001219355"/>
    </source>
</evidence>
<reference evidence="2" key="1">
    <citation type="submission" date="2023-03" db="EMBL/GenBank/DDBJ databases">
        <title>Emydomyces testavorans Genome Sequence.</title>
        <authorList>
            <person name="Hoyer L."/>
        </authorList>
    </citation>
    <scope>NUCLEOTIDE SEQUENCE</scope>
    <source>
        <strain evidence="2">16-2883</strain>
    </source>
</reference>
<feature type="compositionally biased region" description="Low complexity" evidence="1">
    <location>
        <begin position="62"/>
        <end position="72"/>
    </location>
</feature>